<dbReference type="AlphaFoldDB" id="A0AAD2B0K9"/>
<protein>
    <submittedName>
        <fullName evidence="2">Uncharacterized protein</fullName>
    </submittedName>
</protein>
<sequence>MPEPIVTDVDVRRMHRFLRLTTPYDAMPPPLRAAVIAATKAMVTVRERRRANRSTVDLKRRTAGDVDD</sequence>
<dbReference type="RefSeq" id="WP_316869864.1">
    <property type="nucleotide sequence ID" value="NZ_CATWAF010000003.1"/>
</dbReference>
<reference evidence="2 3" key="1">
    <citation type="submission" date="2023-07" db="EMBL/GenBank/DDBJ databases">
        <authorList>
            <person name="Peeters C."/>
        </authorList>
    </citation>
    <scope>NUCLEOTIDE SEQUENCE [LARGE SCALE GENOMIC DNA]</scope>
    <source>
        <strain evidence="2 3">LMG 18091</strain>
    </source>
</reference>
<comment type="caution">
    <text evidence="2">The sequence shown here is derived from an EMBL/GenBank/DDBJ whole genome shotgun (WGS) entry which is preliminary data.</text>
</comment>
<dbReference type="EMBL" id="CATWAF010000003">
    <property type="protein sequence ID" value="CAJ0696200.1"/>
    <property type="molecule type" value="Genomic_DNA"/>
</dbReference>
<evidence type="ECO:0000256" key="1">
    <source>
        <dbReference type="SAM" id="MobiDB-lite"/>
    </source>
</evidence>
<evidence type="ECO:0000313" key="3">
    <source>
        <dbReference type="Proteomes" id="UP001189915"/>
    </source>
</evidence>
<proteinExistence type="predicted"/>
<dbReference type="Proteomes" id="UP001189915">
    <property type="component" value="Unassembled WGS sequence"/>
</dbReference>
<organism evidence="2 3">
    <name type="scientific">Ralstonia wenshanensis</name>
    <dbReference type="NCBI Taxonomy" id="2842456"/>
    <lineage>
        <taxon>Bacteria</taxon>
        <taxon>Pseudomonadati</taxon>
        <taxon>Pseudomonadota</taxon>
        <taxon>Betaproteobacteria</taxon>
        <taxon>Burkholderiales</taxon>
        <taxon>Burkholderiaceae</taxon>
        <taxon>Ralstonia</taxon>
    </lineage>
</organism>
<keyword evidence="3" id="KW-1185">Reference proteome</keyword>
<accession>A0AAD2B0K9</accession>
<gene>
    <name evidence="2" type="ORF">LMG18091_02242</name>
</gene>
<feature type="region of interest" description="Disordered" evidence="1">
    <location>
        <begin position="48"/>
        <end position="68"/>
    </location>
</feature>
<name>A0AAD2B0K9_9RALS</name>
<feature type="compositionally biased region" description="Basic and acidic residues" evidence="1">
    <location>
        <begin position="56"/>
        <end position="68"/>
    </location>
</feature>
<evidence type="ECO:0000313" key="2">
    <source>
        <dbReference type="EMBL" id="CAJ0696200.1"/>
    </source>
</evidence>